<gene>
    <name evidence="2" type="ORF">EB796_008790</name>
</gene>
<feature type="region of interest" description="Disordered" evidence="1">
    <location>
        <begin position="83"/>
        <end position="102"/>
    </location>
</feature>
<dbReference type="Proteomes" id="UP000593567">
    <property type="component" value="Unassembled WGS sequence"/>
</dbReference>
<proteinExistence type="predicted"/>
<dbReference type="EMBL" id="VXIV02001468">
    <property type="protein sequence ID" value="KAF6032905.1"/>
    <property type="molecule type" value="Genomic_DNA"/>
</dbReference>
<reference evidence="2" key="1">
    <citation type="submission" date="2020-06" db="EMBL/GenBank/DDBJ databases">
        <title>Draft genome of Bugula neritina, a colonial animal packing powerful symbionts and potential medicines.</title>
        <authorList>
            <person name="Rayko M."/>
        </authorList>
    </citation>
    <scope>NUCLEOTIDE SEQUENCE [LARGE SCALE GENOMIC DNA]</scope>
    <source>
        <strain evidence="2">Kwan_BN1</strain>
    </source>
</reference>
<evidence type="ECO:0000313" key="3">
    <source>
        <dbReference type="Proteomes" id="UP000593567"/>
    </source>
</evidence>
<dbReference type="AlphaFoldDB" id="A0A7J7K401"/>
<organism evidence="2 3">
    <name type="scientific">Bugula neritina</name>
    <name type="common">Brown bryozoan</name>
    <name type="synonym">Sertularia neritina</name>
    <dbReference type="NCBI Taxonomy" id="10212"/>
    <lineage>
        <taxon>Eukaryota</taxon>
        <taxon>Metazoa</taxon>
        <taxon>Spiralia</taxon>
        <taxon>Lophotrochozoa</taxon>
        <taxon>Bryozoa</taxon>
        <taxon>Gymnolaemata</taxon>
        <taxon>Cheilostomatida</taxon>
        <taxon>Flustrina</taxon>
        <taxon>Buguloidea</taxon>
        <taxon>Bugulidae</taxon>
        <taxon>Bugula</taxon>
    </lineage>
</organism>
<dbReference type="OrthoDB" id="6286227at2759"/>
<accession>A0A7J7K401</accession>
<evidence type="ECO:0000256" key="1">
    <source>
        <dbReference type="SAM" id="MobiDB-lite"/>
    </source>
</evidence>
<sequence length="241" mass="27495">MLELPKYDLPTLHRPVDVEDVREIYQKSNPTRILHPIATPPHKQGQLDYGHRPYTSSELLHSRPRTSSGSTLPSILTETQWRTRRAKQQFSDDLPDSSEYEESYNDLTTRTAYRYPHPGVPKGREGCMGGTWRHTKEAIGYGPGRLMWIDGVVTLYDDWTINHEKPWSGKKFTVAPSRDNPPSLSVPPFIPRRVNQVQTSYSNKWYSSNIPQPLPVSDTPCGIGKPGDKYKGFYSMAQSYS</sequence>
<name>A0A7J7K401_BUGNE</name>
<keyword evidence="3" id="KW-1185">Reference proteome</keyword>
<comment type="caution">
    <text evidence="2">The sequence shown here is derived from an EMBL/GenBank/DDBJ whole genome shotgun (WGS) entry which is preliminary data.</text>
</comment>
<protein>
    <submittedName>
        <fullName evidence="2">Uncharacterized protein</fullName>
    </submittedName>
</protein>
<feature type="compositionally biased region" description="Polar residues" evidence="1">
    <location>
        <begin position="54"/>
        <end position="72"/>
    </location>
</feature>
<feature type="region of interest" description="Disordered" evidence="1">
    <location>
        <begin position="33"/>
        <end position="72"/>
    </location>
</feature>
<evidence type="ECO:0000313" key="2">
    <source>
        <dbReference type="EMBL" id="KAF6032905.1"/>
    </source>
</evidence>
<feature type="compositionally biased region" description="Acidic residues" evidence="1">
    <location>
        <begin position="93"/>
        <end position="102"/>
    </location>
</feature>